<feature type="transmembrane region" description="Helical" evidence="9">
    <location>
        <begin position="640"/>
        <end position="665"/>
    </location>
</feature>
<dbReference type="AlphaFoldDB" id="A0AAW0MLQ5"/>
<feature type="transmembrane region" description="Helical" evidence="9">
    <location>
        <begin position="489"/>
        <end position="510"/>
    </location>
</feature>
<feature type="transmembrane region" description="Helical" evidence="9">
    <location>
        <begin position="261"/>
        <end position="285"/>
    </location>
</feature>
<dbReference type="GO" id="GO:0005886">
    <property type="term" value="C:plasma membrane"/>
    <property type="evidence" value="ECO:0007669"/>
    <property type="project" value="TreeGrafter"/>
</dbReference>
<dbReference type="InterPro" id="IPR014743">
    <property type="entry name" value="Cl-channel_core"/>
</dbReference>
<dbReference type="SUPFAM" id="SSF81340">
    <property type="entry name" value="Clc chloride channel"/>
    <property type="match status" value="1"/>
</dbReference>
<evidence type="ECO:0000256" key="5">
    <source>
        <dbReference type="ARBA" id="ARBA00023065"/>
    </source>
</evidence>
<feature type="transmembrane region" description="Helical" evidence="9">
    <location>
        <begin position="566"/>
        <end position="586"/>
    </location>
</feature>
<dbReference type="EMBL" id="JBBPFD010000099">
    <property type="protein sequence ID" value="KAK7880425.1"/>
    <property type="molecule type" value="Genomic_DNA"/>
</dbReference>
<evidence type="ECO:0000256" key="7">
    <source>
        <dbReference type="ARBA" id="ARBA00023136"/>
    </source>
</evidence>
<dbReference type="GO" id="GO:0005247">
    <property type="term" value="F:voltage-gated chloride channel activity"/>
    <property type="evidence" value="ECO:0007669"/>
    <property type="project" value="TreeGrafter"/>
</dbReference>
<evidence type="ECO:0008006" key="12">
    <source>
        <dbReference type="Google" id="ProtNLM"/>
    </source>
</evidence>
<proteinExistence type="predicted"/>
<dbReference type="FunFam" id="1.10.3080.10:FF:000016">
    <property type="entry name" value="Chloride channel protein"/>
    <property type="match status" value="1"/>
</dbReference>
<keyword evidence="11" id="KW-1185">Reference proteome</keyword>
<comment type="subcellular location">
    <subcellularLocation>
        <location evidence="1">Membrane</location>
        <topology evidence="1">Multi-pass membrane protein</topology>
    </subcellularLocation>
</comment>
<keyword evidence="8" id="KW-0868">Chloride</keyword>
<evidence type="ECO:0000256" key="1">
    <source>
        <dbReference type="ARBA" id="ARBA00004141"/>
    </source>
</evidence>
<feature type="transmembrane region" description="Helical" evidence="9">
    <location>
        <begin position="416"/>
        <end position="437"/>
    </location>
</feature>
<organism evidence="10 11">
    <name type="scientific">Mugilogobius chulae</name>
    <name type="common">yellowstripe goby</name>
    <dbReference type="NCBI Taxonomy" id="88201"/>
    <lineage>
        <taxon>Eukaryota</taxon>
        <taxon>Metazoa</taxon>
        <taxon>Chordata</taxon>
        <taxon>Craniata</taxon>
        <taxon>Vertebrata</taxon>
        <taxon>Euteleostomi</taxon>
        <taxon>Actinopterygii</taxon>
        <taxon>Neopterygii</taxon>
        <taxon>Teleostei</taxon>
        <taxon>Neoteleostei</taxon>
        <taxon>Acanthomorphata</taxon>
        <taxon>Gobiaria</taxon>
        <taxon>Gobiiformes</taxon>
        <taxon>Gobioidei</taxon>
        <taxon>Gobiidae</taxon>
        <taxon>Gobionellinae</taxon>
        <taxon>Mugilogobius</taxon>
    </lineage>
</organism>
<feature type="transmembrane region" description="Helical" evidence="9">
    <location>
        <begin position="380"/>
        <end position="404"/>
    </location>
</feature>
<dbReference type="GO" id="GO:0008021">
    <property type="term" value="C:synaptic vesicle"/>
    <property type="evidence" value="ECO:0007669"/>
    <property type="project" value="TreeGrafter"/>
</dbReference>
<evidence type="ECO:0000256" key="2">
    <source>
        <dbReference type="ARBA" id="ARBA00022448"/>
    </source>
</evidence>
<feature type="transmembrane region" description="Helical" evidence="9">
    <location>
        <begin position="593"/>
        <end position="612"/>
    </location>
</feature>
<dbReference type="PANTHER" id="PTHR45711:SF2">
    <property type="entry name" value="H(+)_CL(-) EXCHANGE TRANSPORTER 4"/>
    <property type="match status" value="1"/>
</dbReference>
<evidence type="ECO:0000313" key="11">
    <source>
        <dbReference type="Proteomes" id="UP001460270"/>
    </source>
</evidence>
<evidence type="ECO:0000256" key="4">
    <source>
        <dbReference type="ARBA" id="ARBA00022989"/>
    </source>
</evidence>
<evidence type="ECO:0000313" key="10">
    <source>
        <dbReference type="EMBL" id="KAK7880425.1"/>
    </source>
</evidence>
<accession>A0AAW0MLQ5</accession>
<dbReference type="Pfam" id="PF00654">
    <property type="entry name" value="Voltage_CLC"/>
    <property type="match status" value="1"/>
</dbReference>
<keyword evidence="5" id="KW-0406">Ion transport</keyword>
<keyword evidence="6" id="KW-0129">CBS domain</keyword>
<name>A0AAW0MLQ5_9GOBI</name>
<protein>
    <recommendedName>
        <fullName evidence="12">Chloride channel protein</fullName>
    </recommendedName>
</protein>
<feature type="transmembrane region" description="Helical" evidence="9">
    <location>
        <begin position="457"/>
        <end position="477"/>
    </location>
</feature>
<dbReference type="GO" id="GO:0005769">
    <property type="term" value="C:early endosome"/>
    <property type="evidence" value="ECO:0007669"/>
    <property type="project" value="TreeGrafter"/>
</dbReference>
<dbReference type="PANTHER" id="PTHR45711">
    <property type="entry name" value="CHLORIDE CHANNEL PROTEIN"/>
    <property type="match status" value="1"/>
</dbReference>
<keyword evidence="4 9" id="KW-1133">Transmembrane helix</keyword>
<dbReference type="Proteomes" id="UP001460270">
    <property type="component" value="Unassembled WGS sequence"/>
</dbReference>
<sequence length="736" mass="80502">MLLIGLLSGSLAGVIDLAVDHNQSVSPQGLCLWIITGLSLSGSLAGVIDLAVDHNPVSVSPQGSLSLDHNRSVSPQGSLAGVIDLAVDHNRSVSPQGSLAGVIDLAVDHNRSLCPQGSLAGVIDLAVDHNGSLAGVIDLAVDWMTDLKEGVCLSAFWYSHEQCCWTSNQTTFDDRDKCPEWKKWSELMTGSAQPGTSLDFFRRAVSDVAKYEDFHTIDWLREKSETRTDTARSARATEGIRITSKSKESLWSSKEFTGRAWSGWVVMLLIGLLSGSLAGVIDLAVDWMTDLKEGVCLSAFWYSHEQCCWTSNQTTFDDRDKCPEWKKWSELMTGSAQGGGAYVLNYFLYILWALFFSFLAVSLVRVFAPYACGSGIPRSVLSAAAAAGVSVAFGAPIGGVLFSLEEVSYYFPLKTLWRSFFAALVAAFTLRSINPFGNSRLVLFYVEYHTPWYMAELVPFILLGVFGGLWGALFIRANIAWCRRRKTTLLGKYPVIEVLVVTGLTALLAYPNPYTRRSTSQLISELFNDCGALESSQLCDYINTNNTSRPVDDIPDRPAGPGVYSALWQLTLALGFKILITIFTFGMKIPSGLFIPSMAVGAIAGRIVGIAVEQMAYHHHDWIIFRSWCRPGADCVTPGLYAMVGAAACLGGVTRMTVSLVVIMFELTGGLEYIVPLMAAAVTSKWVADAFGKEGIYESHIQLNGYPYLDVRDEFTHRTLAADVMRPGEVTLLWPF</sequence>
<feature type="transmembrane region" description="Helical" evidence="9">
    <location>
        <begin position="346"/>
        <end position="368"/>
    </location>
</feature>
<keyword evidence="3 9" id="KW-0812">Transmembrane</keyword>
<evidence type="ECO:0000256" key="9">
    <source>
        <dbReference type="SAM" id="Phobius"/>
    </source>
</evidence>
<evidence type="ECO:0000256" key="8">
    <source>
        <dbReference type="ARBA" id="ARBA00023214"/>
    </source>
</evidence>
<dbReference type="Gene3D" id="1.10.3080.10">
    <property type="entry name" value="Clc chloride channel"/>
    <property type="match status" value="2"/>
</dbReference>
<gene>
    <name evidence="10" type="ORF">WMY93_032935</name>
</gene>
<dbReference type="PRINTS" id="PR00762">
    <property type="entry name" value="CLCHANNEL"/>
</dbReference>
<evidence type="ECO:0000256" key="3">
    <source>
        <dbReference type="ARBA" id="ARBA00022692"/>
    </source>
</evidence>
<keyword evidence="2" id="KW-0813">Transport</keyword>
<reference evidence="11" key="1">
    <citation type="submission" date="2024-04" db="EMBL/GenBank/DDBJ databases">
        <title>Salinicola lusitanus LLJ914,a marine bacterium isolated from the Okinawa Trough.</title>
        <authorList>
            <person name="Li J."/>
        </authorList>
    </citation>
    <scope>NUCLEOTIDE SEQUENCE [LARGE SCALE GENOMIC DNA]</scope>
</reference>
<evidence type="ECO:0000256" key="6">
    <source>
        <dbReference type="ARBA" id="ARBA00023122"/>
    </source>
</evidence>
<dbReference type="CDD" id="cd03684">
    <property type="entry name" value="ClC_3_like"/>
    <property type="match status" value="1"/>
</dbReference>
<dbReference type="GO" id="GO:0005794">
    <property type="term" value="C:Golgi apparatus"/>
    <property type="evidence" value="ECO:0007669"/>
    <property type="project" value="TreeGrafter"/>
</dbReference>
<comment type="caution">
    <text evidence="10">The sequence shown here is derived from an EMBL/GenBank/DDBJ whole genome shotgun (WGS) entry which is preliminary data.</text>
</comment>
<dbReference type="InterPro" id="IPR001807">
    <property type="entry name" value="ClC"/>
</dbReference>
<keyword evidence="7 9" id="KW-0472">Membrane</keyword>